<comment type="caution">
    <text evidence="1">The sequence shown here is derived from an EMBL/GenBank/DDBJ whole genome shotgun (WGS) entry which is preliminary data.</text>
</comment>
<reference evidence="1" key="1">
    <citation type="submission" date="2021-06" db="EMBL/GenBank/DDBJ databases">
        <authorList>
            <person name="Kallberg Y."/>
            <person name="Tangrot J."/>
            <person name="Rosling A."/>
        </authorList>
    </citation>
    <scope>NUCLEOTIDE SEQUENCE</scope>
    <source>
        <strain evidence="1">CL551</strain>
    </source>
</reference>
<evidence type="ECO:0000313" key="2">
    <source>
        <dbReference type="Proteomes" id="UP000789342"/>
    </source>
</evidence>
<feature type="non-terminal residue" evidence="1">
    <location>
        <position position="130"/>
    </location>
</feature>
<name>A0A9N9P3X7_9GLOM</name>
<dbReference type="OrthoDB" id="2314929at2759"/>
<gene>
    <name evidence="1" type="ORF">AMORRO_LOCUS17978</name>
</gene>
<feature type="non-terminal residue" evidence="1">
    <location>
        <position position="1"/>
    </location>
</feature>
<organism evidence="1 2">
    <name type="scientific">Acaulospora morrowiae</name>
    <dbReference type="NCBI Taxonomy" id="94023"/>
    <lineage>
        <taxon>Eukaryota</taxon>
        <taxon>Fungi</taxon>
        <taxon>Fungi incertae sedis</taxon>
        <taxon>Mucoromycota</taxon>
        <taxon>Glomeromycotina</taxon>
        <taxon>Glomeromycetes</taxon>
        <taxon>Diversisporales</taxon>
        <taxon>Acaulosporaceae</taxon>
        <taxon>Acaulospora</taxon>
    </lineage>
</organism>
<accession>A0A9N9P3X7</accession>
<protein>
    <submittedName>
        <fullName evidence="1">10025_t:CDS:1</fullName>
    </submittedName>
</protein>
<dbReference type="EMBL" id="CAJVPV010059617">
    <property type="protein sequence ID" value="CAG8789068.1"/>
    <property type="molecule type" value="Genomic_DNA"/>
</dbReference>
<dbReference type="Proteomes" id="UP000789342">
    <property type="component" value="Unassembled WGS sequence"/>
</dbReference>
<evidence type="ECO:0000313" key="1">
    <source>
        <dbReference type="EMBL" id="CAG8789068.1"/>
    </source>
</evidence>
<dbReference type="AlphaFoldDB" id="A0A9N9P3X7"/>
<proteinExistence type="predicted"/>
<sequence>FWCQETIKILWSEPFKLLYTCKKKQCHCSPEKRRSQAANLLLTYLSCLLHKYKDPCLQHDPTLKLPPPPLFEYIDYLKGLDLNELYSAVEDWTKISKQRPRSPVISKVFKEICYFYEGHCKDDRDVTLDY</sequence>
<keyword evidence="2" id="KW-1185">Reference proteome</keyword>